<evidence type="ECO:0000313" key="1">
    <source>
        <dbReference type="EMBL" id="MBP3960050.1"/>
    </source>
</evidence>
<dbReference type="SUPFAM" id="SSF56634">
    <property type="entry name" value="Heme-dependent catalase-like"/>
    <property type="match status" value="1"/>
</dbReference>
<accession>A0ABS5C3I9</accession>
<reference evidence="1 2" key="1">
    <citation type="submission" date="2021-04" db="EMBL/GenBank/DDBJ databases">
        <authorList>
            <person name="Ivanova A."/>
        </authorList>
    </citation>
    <scope>NUCLEOTIDE SEQUENCE [LARGE SCALE GENOMIC DNA]</scope>
    <source>
        <strain evidence="1 2">G18</strain>
    </source>
</reference>
<name>A0ABS5C3I9_9BACT</name>
<sequence>MSAAEDDSLTAFQGDQAFGSEDRAYEGSTFREVRDAVFAEPRYFEVWPGPGKALLPNYPLTLGTLIRRFLNSKKYPFFQAAQRTVDSKADLRWGPDRKGVRRILHPNGVCLTGTWEITEPNDHTGYFRQGSKGLVIARYSVGGGIRRGEPRSLAMVGKLYPTADPNSPDRVRPAAFITQEDFGGTGVSHINDAELRNAPDTHAWRRGIVVLAMLSVTGLVFSRADTHPTFRQLYEIAELGKPPSEPTRAPEFLRFLVHEDQPRIPGDGLDFRDEILAQIYDGGDPVPKRQLVFHIEVSDTGYTRGPAFYQRRTISNWKRIGRLVFTEAVTSYNGDFVVHFHHPGWRTDRNDPATALRQGGRRVR</sequence>
<protein>
    <submittedName>
        <fullName evidence="1">Uncharacterized protein</fullName>
    </submittedName>
</protein>
<evidence type="ECO:0000313" key="2">
    <source>
        <dbReference type="Proteomes" id="UP000676565"/>
    </source>
</evidence>
<comment type="caution">
    <text evidence="1">The sequence shown here is derived from an EMBL/GenBank/DDBJ whole genome shotgun (WGS) entry which is preliminary data.</text>
</comment>
<organism evidence="1 2">
    <name type="scientific">Gemmata palustris</name>
    <dbReference type="NCBI Taxonomy" id="2822762"/>
    <lineage>
        <taxon>Bacteria</taxon>
        <taxon>Pseudomonadati</taxon>
        <taxon>Planctomycetota</taxon>
        <taxon>Planctomycetia</taxon>
        <taxon>Gemmatales</taxon>
        <taxon>Gemmataceae</taxon>
        <taxon>Gemmata</taxon>
    </lineage>
</organism>
<dbReference type="EMBL" id="JAGKQQ010000001">
    <property type="protein sequence ID" value="MBP3960050.1"/>
    <property type="molecule type" value="Genomic_DNA"/>
</dbReference>
<dbReference type="Proteomes" id="UP000676565">
    <property type="component" value="Unassembled WGS sequence"/>
</dbReference>
<keyword evidence="2" id="KW-1185">Reference proteome</keyword>
<proteinExistence type="predicted"/>
<dbReference type="RefSeq" id="WP_210661051.1">
    <property type="nucleotide sequence ID" value="NZ_JAGKQQ010000001.1"/>
</dbReference>
<gene>
    <name evidence="1" type="ORF">J8F10_32890</name>
</gene>
<dbReference type="InterPro" id="IPR020835">
    <property type="entry name" value="Catalase_sf"/>
</dbReference>